<gene>
    <name evidence="2" type="ORF">ACFQ27_08770</name>
</gene>
<sequence>MSRFTVIGAGGFIGARLAARLRAEGHEVLAPDRHATDYLPEDLGRVFYCAGLTGDFMVRPFDTVEAHVSLLTRLLREGRFERLVYLSSTRVYDSQVDGMGREDAVLALDPHQPRNVYDLSKALGENLCLAWSGGRAAVARLSNVLALDEEASGFLPDLMRRARREREIVLASSPAGARDYVLVDDALEGLIRLEARGGARIVNVAAGRNISNQDLVDLFARHGWRLVLTGQDAPPAPPVCDVTRLRGLGVEPQDMRTVLETLLSSAGFYQGPPQGA</sequence>
<protein>
    <submittedName>
        <fullName evidence="2">NAD-dependent epimerase/dehydratase family protein</fullName>
    </submittedName>
</protein>
<evidence type="ECO:0000259" key="1">
    <source>
        <dbReference type="Pfam" id="PF01370"/>
    </source>
</evidence>
<dbReference type="InterPro" id="IPR050177">
    <property type="entry name" value="Lipid_A_modif_metabolic_enz"/>
</dbReference>
<dbReference type="Gene3D" id="3.40.50.720">
    <property type="entry name" value="NAD(P)-binding Rossmann-like Domain"/>
    <property type="match status" value="2"/>
</dbReference>
<dbReference type="Gene3D" id="3.90.25.10">
    <property type="entry name" value="UDP-galactose 4-epimerase, domain 1"/>
    <property type="match status" value="1"/>
</dbReference>
<name>A0ABW3T170_9CAUL</name>
<dbReference type="InterPro" id="IPR036291">
    <property type="entry name" value="NAD(P)-bd_dom_sf"/>
</dbReference>
<proteinExistence type="predicted"/>
<dbReference type="InterPro" id="IPR001509">
    <property type="entry name" value="Epimerase_deHydtase"/>
</dbReference>
<dbReference type="EMBL" id="JBHTLQ010000015">
    <property type="protein sequence ID" value="MFD1190668.1"/>
    <property type="molecule type" value="Genomic_DNA"/>
</dbReference>
<dbReference type="SUPFAM" id="SSF51735">
    <property type="entry name" value="NAD(P)-binding Rossmann-fold domains"/>
    <property type="match status" value="1"/>
</dbReference>
<keyword evidence="3" id="KW-1185">Reference proteome</keyword>
<evidence type="ECO:0000313" key="2">
    <source>
        <dbReference type="EMBL" id="MFD1190668.1"/>
    </source>
</evidence>
<dbReference type="CDD" id="cd08946">
    <property type="entry name" value="SDR_e"/>
    <property type="match status" value="1"/>
</dbReference>
<dbReference type="Proteomes" id="UP001597216">
    <property type="component" value="Unassembled WGS sequence"/>
</dbReference>
<dbReference type="Pfam" id="PF01370">
    <property type="entry name" value="Epimerase"/>
    <property type="match status" value="1"/>
</dbReference>
<accession>A0ABW3T170</accession>
<reference evidence="3" key="1">
    <citation type="journal article" date="2019" name="Int. J. Syst. Evol. Microbiol.">
        <title>The Global Catalogue of Microorganisms (GCM) 10K type strain sequencing project: providing services to taxonomists for standard genome sequencing and annotation.</title>
        <authorList>
            <consortium name="The Broad Institute Genomics Platform"/>
            <consortium name="The Broad Institute Genome Sequencing Center for Infectious Disease"/>
            <person name="Wu L."/>
            <person name="Ma J."/>
        </authorList>
    </citation>
    <scope>NUCLEOTIDE SEQUENCE [LARGE SCALE GENOMIC DNA]</scope>
    <source>
        <strain evidence="3">CCUG 55074</strain>
    </source>
</reference>
<organism evidence="2 3">
    <name type="scientific">Phenylobacterium conjunctum</name>
    <dbReference type="NCBI Taxonomy" id="1298959"/>
    <lineage>
        <taxon>Bacteria</taxon>
        <taxon>Pseudomonadati</taxon>
        <taxon>Pseudomonadota</taxon>
        <taxon>Alphaproteobacteria</taxon>
        <taxon>Caulobacterales</taxon>
        <taxon>Caulobacteraceae</taxon>
        <taxon>Phenylobacterium</taxon>
    </lineage>
</organism>
<dbReference type="RefSeq" id="WP_374342980.1">
    <property type="nucleotide sequence ID" value="NZ_JBHTLQ010000015.1"/>
</dbReference>
<dbReference type="PANTHER" id="PTHR43245:SF55">
    <property type="entry name" value="NAD(P)-BINDING DOMAIN-CONTAINING PROTEIN"/>
    <property type="match status" value="1"/>
</dbReference>
<comment type="caution">
    <text evidence="2">The sequence shown here is derived from an EMBL/GenBank/DDBJ whole genome shotgun (WGS) entry which is preliminary data.</text>
</comment>
<evidence type="ECO:0000313" key="3">
    <source>
        <dbReference type="Proteomes" id="UP001597216"/>
    </source>
</evidence>
<feature type="domain" description="NAD-dependent epimerase/dehydratase" evidence="1">
    <location>
        <begin position="5"/>
        <end position="205"/>
    </location>
</feature>
<dbReference type="PANTHER" id="PTHR43245">
    <property type="entry name" value="BIFUNCTIONAL POLYMYXIN RESISTANCE PROTEIN ARNA"/>
    <property type="match status" value="1"/>
</dbReference>